<dbReference type="InterPro" id="IPR041561">
    <property type="entry name" value="PglD_N"/>
</dbReference>
<dbReference type="NCBIfam" id="TIGR03570">
    <property type="entry name" value="NeuD_NnaD"/>
    <property type="match status" value="1"/>
</dbReference>
<feature type="domain" description="PglD N-terminal" evidence="1">
    <location>
        <begin position="4"/>
        <end position="75"/>
    </location>
</feature>
<dbReference type="PANTHER" id="PTHR43300:SF7">
    <property type="entry name" value="UDP-N-ACETYLBACILLOSAMINE N-ACETYLTRANSFERASE"/>
    <property type="match status" value="1"/>
</dbReference>
<dbReference type="EC" id="2.3.1.89" evidence="2"/>
<dbReference type="SUPFAM" id="SSF51735">
    <property type="entry name" value="NAD(P)-binding Rossmann-fold domains"/>
    <property type="match status" value="1"/>
</dbReference>
<keyword evidence="2" id="KW-0808">Transferase</keyword>
<dbReference type="GO" id="GO:0047200">
    <property type="term" value="F:tetrahydrodipicolinate N-acetyltransferase activity"/>
    <property type="evidence" value="ECO:0007669"/>
    <property type="project" value="UniProtKB-EC"/>
</dbReference>
<sequence>MAKDIFIIGAGTYGAVIADLAEVCGYSVSGFYDDDSSKVGKTILGKRVLGKLDCAKDIHAKANYAVAIGDNSVRILKLKEIIEGNGKIPVLIHPKAEISKYARIGKACIIHALTYIWTEAEIGDFSIVSPEVIVAHHTKVGEGCFIANGCRVGAGINIAERVFIGMGATVMTGVKKIGRDAIIGAGSVVTKDVGTESVVAGVPAKLVRKVDKV</sequence>
<dbReference type="InterPro" id="IPR036291">
    <property type="entry name" value="NAD(P)-bd_dom_sf"/>
</dbReference>
<dbReference type="Pfam" id="PF17836">
    <property type="entry name" value="PglD_N"/>
    <property type="match status" value="1"/>
</dbReference>
<gene>
    <name evidence="2" type="ORF">ASZ90_006210</name>
</gene>
<protein>
    <submittedName>
        <fullName evidence="2">2,3,4,5-tetrahydropyridine-2,6-dicarboxylate n-acetyltransferase</fullName>
        <ecNumber evidence="2">2.3.1.89</ecNumber>
    </submittedName>
</protein>
<keyword evidence="2" id="KW-0012">Acyltransferase</keyword>
<dbReference type="SUPFAM" id="SSF51161">
    <property type="entry name" value="Trimeric LpxA-like enzymes"/>
    <property type="match status" value="1"/>
</dbReference>
<reference evidence="2" key="1">
    <citation type="journal article" date="2015" name="Proc. Natl. Acad. Sci. U.S.A.">
        <title>Networks of energetic and metabolic interactions define dynamics in microbial communities.</title>
        <authorList>
            <person name="Embree M."/>
            <person name="Liu J.K."/>
            <person name="Al-Bassam M.M."/>
            <person name="Zengler K."/>
        </authorList>
    </citation>
    <scope>NUCLEOTIDE SEQUENCE</scope>
</reference>
<organism evidence="2">
    <name type="scientific">hydrocarbon metagenome</name>
    <dbReference type="NCBI Taxonomy" id="938273"/>
    <lineage>
        <taxon>unclassified sequences</taxon>
        <taxon>metagenomes</taxon>
        <taxon>ecological metagenomes</taxon>
    </lineage>
</organism>
<evidence type="ECO:0000259" key="1">
    <source>
        <dbReference type="Pfam" id="PF17836"/>
    </source>
</evidence>
<dbReference type="EMBL" id="LNQE01000871">
    <property type="protein sequence ID" value="KUG23998.1"/>
    <property type="molecule type" value="Genomic_DNA"/>
</dbReference>
<dbReference type="Gene3D" id="2.160.10.10">
    <property type="entry name" value="Hexapeptide repeat proteins"/>
    <property type="match status" value="1"/>
</dbReference>
<dbReference type="AlphaFoldDB" id="A0A0W8FTF4"/>
<comment type="caution">
    <text evidence="2">The sequence shown here is derived from an EMBL/GenBank/DDBJ whole genome shotgun (WGS) entry which is preliminary data.</text>
</comment>
<proteinExistence type="predicted"/>
<evidence type="ECO:0000313" key="2">
    <source>
        <dbReference type="EMBL" id="KUG23998.1"/>
    </source>
</evidence>
<dbReference type="PANTHER" id="PTHR43300">
    <property type="entry name" value="ACETYLTRANSFERASE"/>
    <property type="match status" value="1"/>
</dbReference>
<dbReference type="InterPro" id="IPR050179">
    <property type="entry name" value="Trans_hexapeptide_repeat"/>
</dbReference>
<dbReference type="CDD" id="cd03360">
    <property type="entry name" value="LbH_AT_putative"/>
    <property type="match status" value="1"/>
</dbReference>
<dbReference type="InterPro" id="IPR020019">
    <property type="entry name" value="AcTrfase_PglD-like"/>
</dbReference>
<dbReference type="Pfam" id="PF00132">
    <property type="entry name" value="Hexapep"/>
    <property type="match status" value="1"/>
</dbReference>
<name>A0A0W8FTF4_9ZZZZ</name>
<dbReference type="Gene3D" id="3.40.50.20">
    <property type="match status" value="1"/>
</dbReference>
<dbReference type="InterPro" id="IPR011004">
    <property type="entry name" value="Trimer_LpxA-like_sf"/>
</dbReference>
<accession>A0A0W8FTF4</accession>
<dbReference type="InterPro" id="IPR001451">
    <property type="entry name" value="Hexapep"/>
</dbReference>